<organism evidence="5 6">
    <name type="scientific">Vibrio variabilis</name>
    <dbReference type="NCBI Taxonomy" id="990271"/>
    <lineage>
        <taxon>Bacteria</taxon>
        <taxon>Pseudomonadati</taxon>
        <taxon>Pseudomonadota</taxon>
        <taxon>Gammaproteobacteria</taxon>
        <taxon>Vibrionales</taxon>
        <taxon>Vibrionaceae</taxon>
        <taxon>Vibrio</taxon>
    </lineage>
</organism>
<protein>
    <submittedName>
        <fullName evidence="5">Histidinol-phosphate aminotransferase</fullName>
        <ecNumber evidence="5">2.6.1.9</ecNumber>
    </submittedName>
</protein>
<comment type="caution">
    <text evidence="5">The sequence shown here is derived from an EMBL/GenBank/DDBJ whole genome shotgun (WGS) entry which is preliminary data.</text>
</comment>
<dbReference type="EMBL" id="BBMS01000005">
    <property type="protein sequence ID" value="GAL24773.1"/>
    <property type="molecule type" value="Genomic_DNA"/>
</dbReference>
<evidence type="ECO:0000259" key="4">
    <source>
        <dbReference type="Pfam" id="PF00155"/>
    </source>
</evidence>
<gene>
    <name evidence="5" type="ORF">JCM19239_7373</name>
</gene>
<dbReference type="SUPFAM" id="SSF53383">
    <property type="entry name" value="PLP-dependent transferases"/>
    <property type="match status" value="1"/>
</dbReference>
<reference evidence="6" key="2">
    <citation type="submission" date="2014-09" db="EMBL/GenBank/DDBJ databases">
        <authorList>
            <consortium name="NBRP consortium"/>
            <person name="Sawabe T."/>
            <person name="Meirelles P."/>
            <person name="Nakanishi M."/>
            <person name="Sayaka M."/>
            <person name="Hattori M."/>
            <person name="Ohkuma M."/>
        </authorList>
    </citation>
    <scope>NUCLEOTIDE SEQUENCE [LARGE SCALE GENOMIC DNA]</scope>
    <source>
        <strain evidence="6">JCM 19239</strain>
    </source>
</reference>
<dbReference type="Gene3D" id="3.40.640.10">
    <property type="entry name" value="Type I PLP-dependent aspartate aminotransferase-like (Major domain)"/>
    <property type="match status" value="1"/>
</dbReference>
<comment type="similarity">
    <text evidence="3">Belongs to the class-II pyridoxal-phosphate-dependent aminotransferase family.</text>
</comment>
<dbReference type="Proteomes" id="UP000029223">
    <property type="component" value="Unassembled WGS sequence"/>
</dbReference>
<accession>A0ABQ0J7M2</accession>
<evidence type="ECO:0000313" key="6">
    <source>
        <dbReference type="Proteomes" id="UP000029223"/>
    </source>
</evidence>
<evidence type="ECO:0000256" key="2">
    <source>
        <dbReference type="ARBA" id="ARBA00022898"/>
    </source>
</evidence>
<dbReference type="Pfam" id="PF00155">
    <property type="entry name" value="Aminotran_1_2"/>
    <property type="match status" value="1"/>
</dbReference>
<dbReference type="CDD" id="cd00609">
    <property type="entry name" value="AAT_like"/>
    <property type="match status" value="1"/>
</dbReference>
<dbReference type="EC" id="2.6.1.9" evidence="5"/>
<dbReference type="PANTHER" id="PTHR42885">
    <property type="entry name" value="HISTIDINOL-PHOSPHATE AMINOTRANSFERASE-RELATED"/>
    <property type="match status" value="1"/>
</dbReference>
<dbReference type="PROSITE" id="PS00599">
    <property type="entry name" value="AA_TRANSFER_CLASS_2"/>
    <property type="match status" value="1"/>
</dbReference>
<dbReference type="InterPro" id="IPR001917">
    <property type="entry name" value="Aminotrans_II_pyridoxalP_BS"/>
</dbReference>
<evidence type="ECO:0000256" key="1">
    <source>
        <dbReference type="ARBA" id="ARBA00001933"/>
    </source>
</evidence>
<dbReference type="InterPro" id="IPR015421">
    <property type="entry name" value="PyrdxlP-dep_Trfase_major"/>
</dbReference>
<keyword evidence="2 3" id="KW-0663">Pyridoxal phosphate</keyword>
<sequence length="367" mass="40665">MNIQINEQLGQEQSSYVAPYYTLDCALGINSLGAPKLSPELGAELLKEVDLYYCHSHLAELATNTACYVGTKPEQLTFTNGSLGALELIFNKLLPKEKSMLGVGPQFVEAVSEFQIAGGTYRSLNMFDYWNEDELLHALKAELKSNPPTIVYIDNPNNPTGLIYTRTTLMELCRACNEVGSILLIDEAYGEFLAVEESMIGATAEFDNLIVLRTFSKGLGLAGIRLGYAVSSKKLAHYLNQSVLPFAPSLPAIKVANHVLCNMGTYLRDTQEQTQTYKVELMELLSEHGIEVMPTSIKTPILLAYMKGVDLAGWLKKAEILTCSGSHFHVTCQEVDEQYTRMRVVGNRRDLVQLDQRIGHLTSQINA</sequence>
<evidence type="ECO:0000313" key="5">
    <source>
        <dbReference type="EMBL" id="GAL24773.1"/>
    </source>
</evidence>
<dbReference type="InterPro" id="IPR004839">
    <property type="entry name" value="Aminotransferase_I/II_large"/>
</dbReference>
<keyword evidence="5" id="KW-0032">Aminotransferase</keyword>
<dbReference type="GO" id="GO:0004400">
    <property type="term" value="F:histidinol-phosphate transaminase activity"/>
    <property type="evidence" value="ECO:0007669"/>
    <property type="project" value="UniProtKB-EC"/>
</dbReference>
<keyword evidence="5" id="KW-0808">Transferase</keyword>
<dbReference type="InterPro" id="IPR015424">
    <property type="entry name" value="PyrdxlP-dep_Trfase"/>
</dbReference>
<feature type="domain" description="Aminotransferase class I/classII large" evidence="4">
    <location>
        <begin position="53"/>
        <end position="296"/>
    </location>
</feature>
<keyword evidence="6" id="KW-1185">Reference proteome</keyword>
<comment type="cofactor">
    <cofactor evidence="1 3">
        <name>pyridoxal 5'-phosphate</name>
        <dbReference type="ChEBI" id="CHEBI:597326"/>
    </cofactor>
</comment>
<reference evidence="6" key="1">
    <citation type="submission" date="2014-09" db="EMBL/GenBank/DDBJ databases">
        <title>Vibrio variabilis JCM 19239. (C206) whole genome shotgun sequence.</title>
        <authorList>
            <person name="Sawabe T."/>
            <person name="Meirelles P."/>
            <person name="Nakanishi M."/>
            <person name="Sayaka M."/>
            <person name="Hattori M."/>
            <person name="Ohkuma M."/>
        </authorList>
    </citation>
    <scope>NUCLEOTIDE SEQUENCE [LARGE SCALE GENOMIC DNA]</scope>
    <source>
        <strain evidence="6">JCM 19239</strain>
    </source>
</reference>
<proteinExistence type="inferred from homology"/>
<name>A0ABQ0J7M2_9VIBR</name>
<dbReference type="Gene3D" id="3.90.1150.10">
    <property type="entry name" value="Aspartate Aminotransferase, domain 1"/>
    <property type="match status" value="1"/>
</dbReference>
<dbReference type="InterPro" id="IPR015422">
    <property type="entry name" value="PyrdxlP-dep_Trfase_small"/>
</dbReference>
<evidence type="ECO:0000256" key="3">
    <source>
        <dbReference type="RuleBase" id="RU003693"/>
    </source>
</evidence>